<dbReference type="Proteomes" id="UP000033740">
    <property type="component" value="Unassembled WGS sequence"/>
</dbReference>
<dbReference type="InterPro" id="IPR029069">
    <property type="entry name" value="HotDog_dom_sf"/>
</dbReference>
<dbReference type="RefSeq" id="WP_045270401.1">
    <property type="nucleotide sequence ID" value="NZ_JYIX01000019.1"/>
</dbReference>
<accession>A0A0F0LT88</accession>
<protein>
    <submittedName>
        <fullName evidence="1">Thioesterase superfamily protein</fullName>
    </submittedName>
</protein>
<dbReference type="Gene3D" id="3.10.129.10">
    <property type="entry name" value="Hotdog Thioesterase"/>
    <property type="match status" value="1"/>
</dbReference>
<evidence type="ECO:0000313" key="1">
    <source>
        <dbReference type="EMBL" id="KJL36467.1"/>
    </source>
</evidence>
<keyword evidence="2" id="KW-1185">Reference proteome</keyword>
<dbReference type="PATRIC" id="fig|582680.6.peg.266"/>
<dbReference type="PANTHER" id="PTHR12475">
    <property type="match status" value="1"/>
</dbReference>
<sequence length="187" mass="21327">MNVIWRTLLVVLSARRRSRRGQTLAPTAVGRIRLTTLPTDLDILRHMNNGRYLSLFDLGRWDLLIRTGLFDAMKERGWYAVVSSETITFRKSLELWQRFDVESRFIGHDDKALFLEHRAVVDGEVYAKVIVRARMLRRTGGTVSHEEFFGALGRPDDVPGVEDWIHDWAAASALPPTKAPAPSVWAD</sequence>
<dbReference type="AlphaFoldDB" id="A0A0F0LT88"/>
<dbReference type="PANTHER" id="PTHR12475:SF4">
    <property type="entry name" value="PROTEIN THEM6"/>
    <property type="match status" value="1"/>
</dbReference>
<reference evidence="1 2" key="1">
    <citation type="submission" date="2015-02" db="EMBL/GenBank/DDBJ databases">
        <title>Draft genome sequences of ten Microbacterium spp. with emphasis on heavy metal contaminated environments.</title>
        <authorList>
            <person name="Corretto E."/>
        </authorList>
    </citation>
    <scope>NUCLEOTIDE SEQUENCE [LARGE SCALE GENOMIC DNA]</scope>
    <source>
        <strain evidence="1 2">ARN176</strain>
    </source>
</reference>
<dbReference type="InterPro" id="IPR051490">
    <property type="entry name" value="THEM6_lcsJ_thioesterase"/>
</dbReference>
<gene>
    <name evidence="1" type="ORF">RS86_00258</name>
</gene>
<proteinExistence type="predicted"/>
<comment type="caution">
    <text evidence="1">The sequence shown here is derived from an EMBL/GenBank/DDBJ whole genome shotgun (WGS) entry which is preliminary data.</text>
</comment>
<evidence type="ECO:0000313" key="2">
    <source>
        <dbReference type="Proteomes" id="UP000033740"/>
    </source>
</evidence>
<dbReference type="CDD" id="cd00586">
    <property type="entry name" value="4HBT"/>
    <property type="match status" value="1"/>
</dbReference>
<dbReference type="Pfam" id="PF13279">
    <property type="entry name" value="4HBT_2"/>
    <property type="match status" value="1"/>
</dbReference>
<dbReference type="SUPFAM" id="SSF54637">
    <property type="entry name" value="Thioesterase/thiol ester dehydrase-isomerase"/>
    <property type="match status" value="1"/>
</dbReference>
<dbReference type="STRING" id="582680.RS86_00258"/>
<organism evidence="1 2">
    <name type="scientific">Microbacterium azadirachtae</name>
    <dbReference type="NCBI Taxonomy" id="582680"/>
    <lineage>
        <taxon>Bacteria</taxon>
        <taxon>Bacillati</taxon>
        <taxon>Actinomycetota</taxon>
        <taxon>Actinomycetes</taxon>
        <taxon>Micrococcales</taxon>
        <taxon>Microbacteriaceae</taxon>
        <taxon>Microbacterium</taxon>
    </lineage>
</organism>
<name>A0A0F0LT88_9MICO</name>
<dbReference type="EMBL" id="JYIX01000019">
    <property type="protein sequence ID" value="KJL36467.1"/>
    <property type="molecule type" value="Genomic_DNA"/>
</dbReference>